<dbReference type="Pfam" id="PF00582">
    <property type="entry name" value="Usp"/>
    <property type="match status" value="1"/>
</dbReference>
<proteinExistence type="predicted"/>
<sequence>MDVALVAILGEKVDTRLLNLANQFATGTETEIVVCKFINEENYQNDVKEASRKGHQAPSSESIKEEAEKTAREAAERVFDADVNYSARGAVGPLPKEVLETAADLSCDHLFITAKRRSPAGKVLFRDAAQSLMLKFDGSVTVNFNHE</sequence>
<dbReference type="EMBL" id="CP040332">
    <property type="protein sequence ID" value="QCS44974.1"/>
    <property type="molecule type" value="Genomic_DNA"/>
</dbReference>
<dbReference type="InterPro" id="IPR006016">
    <property type="entry name" value="UspA"/>
</dbReference>
<organism evidence="3 4">
    <name type="scientific">Natrinema versiforme</name>
    <dbReference type="NCBI Taxonomy" id="88724"/>
    <lineage>
        <taxon>Archaea</taxon>
        <taxon>Methanobacteriati</taxon>
        <taxon>Methanobacteriota</taxon>
        <taxon>Stenosarchaea group</taxon>
        <taxon>Halobacteria</taxon>
        <taxon>Halobacteriales</taxon>
        <taxon>Natrialbaceae</taxon>
        <taxon>Natrinema</taxon>
    </lineage>
</organism>
<dbReference type="Proteomes" id="UP000302218">
    <property type="component" value="Plasmid pNVE414"/>
</dbReference>
<evidence type="ECO:0000313" key="4">
    <source>
        <dbReference type="Proteomes" id="UP000302218"/>
    </source>
</evidence>
<evidence type="ECO:0000313" key="3">
    <source>
        <dbReference type="EMBL" id="QCS44974.1"/>
    </source>
</evidence>
<evidence type="ECO:0000259" key="2">
    <source>
        <dbReference type="Pfam" id="PF00582"/>
    </source>
</evidence>
<geneLocation type="plasmid" evidence="4">
    <name>pnve414</name>
</geneLocation>
<dbReference type="OrthoDB" id="342236at2157"/>
<feature type="region of interest" description="Disordered" evidence="1">
    <location>
        <begin position="48"/>
        <end position="71"/>
    </location>
</feature>
<dbReference type="InterPro" id="IPR014729">
    <property type="entry name" value="Rossmann-like_a/b/a_fold"/>
</dbReference>
<dbReference type="KEGG" id="nvr:FEJ81_22125"/>
<protein>
    <submittedName>
        <fullName evidence="3">Universal stress protein</fullName>
    </submittedName>
</protein>
<gene>
    <name evidence="3" type="ORF">FEJ81_22125</name>
</gene>
<feature type="compositionally biased region" description="Basic and acidic residues" evidence="1">
    <location>
        <begin position="62"/>
        <end position="71"/>
    </location>
</feature>
<dbReference type="GeneID" id="40268031"/>
<accession>A0A4P8WND7</accession>
<keyword evidence="3" id="KW-0614">Plasmid</keyword>
<name>A0A4P8WND7_9EURY</name>
<dbReference type="AlphaFoldDB" id="A0A4P8WND7"/>
<evidence type="ECO:0000256" key="1">
    <source>
        <dbReference type="SAM" id="MobiDB-lite"/>
    </source>
</evidence>
<dbReference type="SUPFAM" id="SSF52402">
    <property type="entry name" value="Adenine nucleotide alpha hydrolases-like"/>
    <property type="match status" value="1"/>
</dbReference>
<reference evidence="4" key="1">
    <citation type="submission" date="2019-05" db="EMBL/GenBank/DDBJ databases">
        <title>Genome sequence and methylation pattern of the halophilic Archaeon Natrinema versiforme BOL5-4.</title>
        <authorList>
            <person name="DasSarma P."/>
            <person name="Anton B.P."/>
            <person name="DasSarma S.L."/>
            <person name="Martinez F.L."/>
            <person name="Guzman D."/>
            <person name="Roberts R.J."/>
            <person name="DasSarma S."/>
        </authorList>
    </citation>
    <scope>NUCLEOTIDE SEQUENCE [LARGE SCALE GENOMIC DNA]</scope>
    <source>
        <strain evidence="4">BOL5-4</strain>
        <plasmid evidence="4">pnve414</plasmid>
    </source>
</reference>
<dbReference type="RefSeq" id="WP_138247363.1">
    <property type="nucleotide sequence ID" value="NZ_CP040332.1"/>
</dbReference>
<dbReference type="Gene3D" id="3.40.50.620">
    <property type="entry name" value="HUPs"/>
    <property type="match status" value="1"/>
</dbReference>
<feature type="domain" description="UspA" evidence="2">
    <location>
        <begin position="4"/>
        <end position="142"/>
    </location>
</feature>